<evidence type="ECO:0000313" key="2">
    <source>
        <dbReference type="EMBL" id="OLP74875.1"/>
    </source>
</evidence>
<sequence>MKTLLSMKILARHLIPTFGALRLRIHADSLDAVLELLVCDEGHRLKSGEFYTCCQFVHPNMLPASSVFQRVFKHAIDRSRDKNASAEGAAKKQRPSPGAKGKSSSRRECR</sequence>
<accession>A0A1Q9BW35</accession>
<dbReference type="AlphaFoldDB" id="A0A1Q9BW35"/>
<dbReference type="EMBL" id="LSRX01003101">
    <property type="protein sequence ID" value="OLP74875.1"/>
    <property type="molecule type" value="Genomic_DNA"/>
</dbReference>
<evidence type="ECO:0000256" key="1">
    <source>
        <dbReference type="SAM" id="MobiDB-lite"/>
    </source>
</evidence>
<comment type="caution">
    <text evidence="2">The sequence shown here is derived from an EMBL/GenBank/DDBJ whole genome shotgun (WGS) entry which is preliminary data.</text>
</comment>
<proteinExistence type="predicted"/>
<name>A0A1Q9BW35_SYMMI</name>
<reference evidence="2 3" key="1">
    <citation type="submission" date="2016-02" db="EMBL/GenBank/DDBJ databases">
        <title>Genome analysis of coral dinoflagellate symbionts highlights evolutionary adaptations to a symbiotic lifestyle.</title>
        <authorList>
            <person name="Aranda M."/>
            <person name="Li Y."/>
            <person name="Liew Y.J."/>
            <person name="Baumgarten S."/>
            <person name="Simakov O."/>
            <person name="Wilson M."/>
            <person name="Piel J."/>
            <person name="Ashoor H."/>
            <person name="Bougouffa S."/>
            <person name="Bajic V.B."/>
            <person name="Ryu T."/>
            <person name="Ravasi T."/>
            <person name="Bayer T."/>
            <person name="Micklem G."/>
            <person name="Kim H."/>
            <person name="Bhak J."/>
            <person name="Lajeunesse T.C."/>
            <person name="Voolstra C.R."/>
        </authorList>
    </citation>
    <scope>NUCLEOTIDE SEQUENCE [LARGE SCALE GENOMIC DNA]</scope>
    <source>
        <strain evidence="2 3">CCMP2467</strain>
    </source>
</reference>
<feature type="region of interest" description="Disordered" evidence="1">
    <location>
        <begin position="79"/>
        <end position="110"/>
    </location>
</feature>
<organism evidence="2 3">
    <name type="scientific">Symbiodinium microadriaticum</name>
    <name type="common">Dinoflagellate</name>
    <name type="synonym">Zooxanthella microadriatica</name>
    <dbReference type="NCBI Taxonomy" id="2951"/>
    <lineage>
        <taxon>Eukaryota</taxon>
        <taxon>Sar</taxon>
        <taxon>Alveolata</taxon>
        <taxon>Dinophyceae</taxon>
        <taxon>Suessiales</taxon>
        <taxon>Symbiodiniaceae</taxon>
        <taxon>Symbiodinium</taxon>
    </lineage>
</organism>
<gene>
    <name evidence="2" type="ORF">AK812_SmicGene45462</name>
</gene>
<dbReference type="OrthoDB" id="447648at2759"/>
<protein>
    <submittedName>
        <fullName evidence="2">Uncharacterized protein</fullName>
    </submittedName>
</protein>
<keyword evidence="3" id="KW-1185">Reference proteome</keyword>
<dbReference type="Proteomes" id="UP000186817">
    <property type="component" value="Unassembled WGS sequence"/>
</dbReference>
<evidence type="ECO:0000313" key="3">
    <source>
        <dbReference type="Proteomes" id="UP000186817"/>
    </source>
</evidence>